<evidence type="ECO:0000313" key="1">
    <source>
        <dbReference type="EMBL" id="JAD90858.1"/>
    </source>
</evidence>
<sequence>MRKEQCNALIVGRLRKVAGFMQVDIVPLLIVIQVAG</sequence>
<name>A0A0A9DVY1_ARUDO</name>
<reference evidence="1" key="1">
    <citation type="submission" date="2014-09" db="EMBL/GenBank/DDBJ databases">
        <authorList>
            <person name="Magalhaes I.L.F."/>
            <person name="Oliveira U."/>
            <person name="Santos F.R."/>
            <person name="Vidigal T.H.D.A."/>
            <person name="Brescovit A.D."/>
            <person name="Santos A.J."/>
        </authorList>
    </citation>
    <scope>NUCLEOTIDE SEQUENCE</scope>
    <source>
        <tissue evidence="1">Shoot tissue taken approximately 20 cm above the soil surface</tissue>
    </source>
</reference>
<proteinExistence type="predicted"/>
<organism evidence="1">
    <name type="scientific">Arundo donax</name>
    <name type="common">Giant reed</name>
    <name type="synonym">Donax arundinaceus</name>
    <dbReference type="NCBI Taxonomy" id="35708"/>
    <lineage>
        <taxon>Eukaryota</taxon>
        <taxon>Viridiplantae</taxon>
        <taxon>Streptophyta</taxon>
        <taxon>Embryophyta</taxon>
        <taxon>Tracheophyta</taxon>
        <taxon>Spermatophyta</taxon>
        <taxon>Magnoliopsida</taxon>
        <taxon>Liliopsida</taxon>
        <taxon>Poales</taxon>
        <taxon>Poaceae</taxon>
        <taxon>PACMAD clade</taxon>
        <taxon>Arundinoideae</taxon>
        <taxon>Arundineae</taxon>
        <taxon>Arundo</taxon>
    </lineage>
</organism>
<accession>A0A0A9DVY1</accession>
<dbReference type="EMBL" id="GBRH01207037">
    <property type="protein sequence ID" value="JAD90858.1"/>
    <property type="molecule type" value="Transcribed_RNA"/>
</dbReference>
<dbReference type="AlphaFoldDB" id="A0A0A9DVY1"/>
<protein>
    <submittedName>
        <fullName evidence="1">Uncharacterized protein</fullName>
    </submittedName>
</protein>
<reference evidence="1" key="2">
    <citation type="journal article" date="2015" name="Data Brief">
        <title>Shoot transcriptome of the giant reed, Arundo donax.</title>
        <authorList>
            <person name="Barrero R.A."/>
            <person name="Guerrero F.D."/>
            <person name="Moolhuijzen P."/>
            <person name="Goolsby J.A."/>
            <person name="Tidwell J."/>
            <person name="Bellgard S.E."/>
            <person name="Bellgard M.I."/>
        </authorList>
    </citation>
    <scope>NUCLEOTIDE SEQUENCE</scope>
    <source>
        <tissue evidence="1">Shoot tissue taken approximately 20 cm above the soil surface</tissue>
    </source>
</reference>